<accession>A0A2U1J0R4</accession>
<keyword evidence="3" id="KW-1185">Reference proteome</keyword>
<feature type="region of interest" description="Disordered" evidence="1">
    <location>
        <begin position="1"/>
        <end position="45"/>
    </location>
</feature>
<feature type="compositionally biased region" description="Low complexity" evidence="1">
    <location>
        <begin position="11"/>
        <end position="45"/>
    </location>
</feature>
<dbReference type="EMBL" id="MBFU01000525">
    <property type="protein sequence ID" value="PVZ98651.1"/>
    <property type="molecule type" value="Genomic_DNA"/>
</dbReference>
<evidence type="ECO:0000256" key="1">
    <source>
        <dbReference type="SAM" id="MobiDB-lite"/>
    </source>
</evidence>
<feature type="compositionally biased region" description="Polar residues" evidence="1">
    <location>
        <begin position="1"/>
        <end position="10"/>
    </location>
</feature>
<evidence type="ECO:0000313" key="3">
    <source>
        <dbReference type="Proteomes" id="UP000245591"/>
    </source>
</evidence>
<proteinExistence type="predicted"/>
<comment type="caution">
    <text evidence="2">The sequence shown here is derived from an EMBL/GenBank/DDBJ whole genome shotgun (WGS) entry which is preliminary data.</text>
</comment>
<name>A0A2U1J0R4_SMIAN</name>
<dbReference type="AlphaFoldDB" id="A0A2U1J0R4"/>
<gene>
    <name evidence="2" type="ORF">BB558_005341</name>
</gene>
<evidence type="ECO:0000313" key="2">
    <source>
        <dbReference type="EMBL" id="PVZ98651.1"/>
    </source>
</evidence>
<reference evidence="2 3" key="1">
    <citation type="journal article" date="2018" name="MBio">
        <title>Comparative Genomics Reveals the Core Gene Toolbox for the Fungus-Insect Symbiosis.</title>
        <authorList>
            <person name="Wang Y."/>
            <person name="Stata M."/>
            <person name="Wang W."/>
            <person name="Stajich J.E."/>
            <person name="White M.M."/>
            <person name="Moncalvo J.M."/>
        </authorList>
    </citation>
    <scope>NUCLEOTIDE SEQUENCE [LARGE SCALE GENOMIC DNA]</scope>
    <source>
        <strain evidence="2 3">AUS-126-30</strain>
    </source>
</reference>
<organism evidence="2 3">
    <name type="scientific">Smittium angustum</name>
    <dbReference type="NCBI Taxonomy" id="133377"/>
    <lineage>
        <taxon>Eukaryota</taxon>
        <taxon>Fungi</taxon>
        <taxon>Fungi incertae sedis</taxon>
        <taxon>Zoopagomycota</taxon>
        <taxon>Kickxellomycotina</taxon>
        <taxon>Harpellomycetes</taxon>
        <taxon>Harpellales</taxon>
        <taxon>Legeriomycetaceae</taxon>
        <taxon>Smittium</taxon>
    </lineage>
</organism>
<protein>
    <submittedName>
        <fullName evidence="2">Uncharacterized protein</fullName>
    </submittedName>
</protein>
<dbReference type="Proteomes" id="UP000245591">
    <property type="component" value="Unassembled WGS sequence"/>
</dbReference>
<sequence length="104" mass="11536">MLCCNSTEDLNSQPSNSINSQPSSSQNSQSSNSINNQQNSSSNSQSDIIELIKINGYKLRKLRFNIPKLKNPLKNILYDSDNNYIPAGNSGKKESIRDAFLVVL</sequence>